<comment type="pathway">
    <text evidence="5">Amine and polyamine biosynthesis; spermidine biosynthesis; spermidine from putrescine: step 1/1.</text>
</comment>
<gene>
    <name evidence="5" type="primary">speE</name>
    <name evidence="9" type="ORF">CAP_3837</name>
</gene>
<keyword evidence="5" id="KW-0472">Membrane</keyword>
<evidence type="ECO:0000313" key="10">
    <source>
        <dbReference type="Proteomes" id="UP000019678"/>
    </source>
</evidence>
<dbReference type="PROSITE" id="PS51006">
    <property type="entry name" value="PABS_2"/>
    <property type="match status" value="1"/>
</dbReference>
<feature type="transmembrane region" description="Helical" evidence="5">
    <location>
        <begin position="93"/>
        <end position="112"/>
    </location>
</feature>
<feature type="binding site" evidence="5">
    <location>
        <begin position="369"/>
        <end position="370"/>
    </location>
    <ligand>
        <name>S-methyl-5'-thioadenosine</name>
        <dbReference type="ChEBI" id="CHEBI:17509"/>
    </ligand>
</feature>
<comment type="similarity">
    <text evidence="1 5">Belongs to the spermidine/spermine synthase family.</text>
</comment>
<keyword evidence="5" id="KW-0812">Transmembrane</keyword>
<dbReference type="InterPro" id="IPR030373">
    <property type="entry name" value="PABS_CS"/>
</dbReference>
<dbReference type="GO" id="GO:0005886">
    <property type="term" value="C:plasma membrane"/>
    <property type="evidence" value="ECO:0007669"/>
    <property type="project" value="UniProtKB-SubCell"/>
</dbReference>
<feature type="transmembrane region" description="Helical" evidence="5">
    <location>
        <begin position="124"/>
        <end position="144"/>
    </location>
</feature>
<dbReference type="EC" id="2.5.1.16" evidence="5"/>
<sequence length="528" mass="57746">MPPPNEAPEVPEAPGQDAVAGPPRRAARAALLASVFVIATSGLIYELITGTLASYVLGDSVAQFSFVIGLYLFAMGIGSYLSQYLESKLLERFVEIELGVALVGGLSAPLLFKVYTASGAFRVLLYGLVLLIGMLVGLEIPLLIRLLKFSLDLKQLVARVLTLDYIGALVASLLFPSLLLPRLGIHQTGLFFGLLNAFVALGSTFLFPITRADRFRLRALCALTVLVLGAAFAMVTQFVERAEAIYFGAPVVHSAQSPYQRMVLTQSPRTTRLFLNGNLQFSSDDEYRYHEVLVHPAVAALGRDPRRVLILGGGDGLAARELLRYPSVEQVTLVDLDAVVTDAFRTLPIATRLNQGALTDRRVTVRNEDAYKFLEGCTESFDLAIVDFPDPGNYAVGKLYTDAFYQLLRERLGVRGVVVVQATSPQYARESFWTIVTTMEAAGFMTAPLHVYVPSFGEWGFVLAGGEGLAAPGGLRIEASTLRYLDSAGLPELFRFPRDIGRVAAPINRLNDQKLVAIYTREWSVWTR</sequence>
<evidence type="ECO:0000256" key="2">
    <source>
        <dbReference type="ARBA" id="ARBA00022679"/>
    </source>
</evidence>
<feature type="transmembrane region" description="Helical" evidence="5">
    <location>
        <begin position="156"/>
        <end position="179"/>
    </location>
</feature>
<dbReference type="InterPro" id="IPR001045">
    <property type="entry name" value="Spermi_synthase"/>
</dbReference>
<evidence type="ECO:0000256" key="7">
    <source>
        <dbReference type="SAM" id="MobiDB-lite"/>
    </source>
</evidence>
<feature type="active site" description="Proton acceptor" evidence="5 6">
    <location>
        <position position="387"/>
    </location>
</feature>
<keyword evidence="10" id="KW-1185">Reference proteome</keyword>
<dbReference type="HAMAP" id="MF_00198">
    <property type="entry name" value="Spermidine_synth"/>
    <property type="match status" value="1"/>
</dbReference>
<feature type="binding site" evidence="5">
    <location>
        <position position="260"/>
    </location>
    <ligand>
        <name>S-methyl-5'-thioadenosine</name>
        <dbReference type="ChEBI" id="CHEBI:17509"/>
    </ligand>
</feature>
<name>A0A017T883_9BACT</name>
<dbReference type="InterPro" id="IPR036259">
    <property type="entry name" value="MFS_trans_sf"/>
</dbReference>
<keyword evidence="5" id="KW-1003">Cell membrane</keyword>
<keyword evidence="2 5" id="KW-0808">Transferase</keyword>
<dbReference type="EMBL" id="ASRX01000029">
    <property type="protein sequence ID" value="EYF04811.1"/>
    <property type="molecule type" value="Genomic_DNA"/>
</dbReference>
<dbReference type="Pfam" id="PF01564">
    <property type="entry name" value="Spermine_synth"/>
    <property type="match status" value="1"/>
</dbReference>
<dbReference type="NCBIfam" id="NF002956">
    <property type="entry name" value="PRK03612.1"/>
    <property type="match status" value="1"/>
</dbReference>
<dbReference type="AlphaFoldDB" id="A0A017T883"/>
<comment type="subunit">
    <text evidence="5">Homodimer or homotetramer.</text>
</comment>
<feature type="transmembrane region" description="Helical" evidence="5">
    <location>
        <begin position="185"/>
        <end position="207"/>
    </location>
</feature>
<dbReference type="Gene3D" id="3.40.50.150">
    <property type="entry name" value="Vaccinia Virus protein VP39"/>
    <property type="match status" value="1"/>
</dbReference>
<evidence type="ECO:0000256" key="6">
    <source>
        <dbReference type="PROSITE-ProRule" id="PRU00354"/>
    </source>
</evidence>
<dbReference type="PANTHER" id="PTHR43317">
    <property type="entry name" value="THERMOSPERMINE SYNTHASE ACAULIS5"/>
    <property type="match status" value="1"/>
</dbReference>
<evidence type="ECO:0000256" key="5">
    <source>
        <dbReference type="HAMAP-Rule" id="MF_00198"/>
    </source>
</evidence>
<dbReference type="Proteomes" id="UP000019678">
    <property type="component" value="Unassembled WGS sequence"/>
</dbReference>
<evidence type="ECO:0000259" key="8">
    <source>
        <dbReference type="PROSITE" id="PS51006"/>
    </source>
</evidence>
<feature type="region of interest" description="Disordered" evidence="7">
    <location>
        <begin position="1"/>
        <end position="21"/>
    </location>
</feature>
<dbReference type="eggNOG" id="COG4262">
    <property type="taxonomic scope" value="Bacteria"/>
</dbReference>
<feature type="binding site" evidence="5">
    <location>
        <position position="290"/>
    </location>
    <ligand>
        <name>spermidine</name>
        <dbReference type="ChEBI" id="CHEBI:57834"/>
    </ligand>
</feature>
<evidence type="ECO:0000256" key="4">
    <source>
        <dbReference type="ARBA" id="ARBA00023115"/>
    </source>
</evidence>
<comment type="subcellular location">
    <subcellularLocation>
        <location evidence="5">Cell membrane</location>
        <topology evidence="5">Multi-pass membrane protein</topology>
    </subcellularLocation>
</comment>
<comment type="caution">
    <text evidence="9">The sequence shown here is derived from an EMBL/GenBank/DDBJ whole genome shotgun (WGS) entry which is preliminary data.</text>
</comment>
<feature type="transmembrane region" description="Helical" evidence="5">
    <location>
        <begin position="29"/>
        <end position="48"/>
    </location>
</feature>
<dbReference type="SUPFAM" id="SSF53335">
    <property type="entry name" value="S-adenosyl-L-methionine-dependent methyltransferases"/>
    <property type="match status" value="1"/>
</dbReference>
<dbReference type="InterPro" id="IPR030374">
    <property type="entry name" value="PABS"/>
</dbReference>
<evidence type="ECO:0000256" key="1">
    <source>
        <dbReference type="ARBA" id="ARBA00007867"/>
    </source>
</evidence>
<keyword evidence="3 5" id="KW-0745">Spermidine biosynthesis</keyword>
<evidence type="ECO:0000313" key="9">
    <source>
        <dbReference type="EMBL" id="EYF04811.1"/>
    </source>
</evidence>
<evidence type="ECO:0000256" key="3">
    <source>
        <dbReference type="ARBA" id="ARBA00023066"/>
    </source>
</evidence>
<feature type="domain" description="PABS" evidence="8">
    <location>
        <begin position="232"/>
        <end position="466"/>
    </location>
</feature>
<dbReference type="SUPFAM" id="SSF103473">
    <property type="entry name" value="MFS general substrate transporter"/>
    <property type="match status" value="1"/>
</dbReference>
<dbReference type="CDD" id="cd02440">
    <property type="entry name" value="AdoMet_MTases"/>
    <property type="match status" value="1"/>
</dbReference>
<dbReference type="InterPro" id="IPR029063">
    <property type="entry name" value="SAM-dependent_MTases_sf"/>
</dbReference>
<comment type="function">
    <text evidence="5">Catalyzes the irreversible transfer of a propylamine group from the amino donor S-adenosylmethioninamine (decarboxy-AdoMet) to putrescine (1,4-diaminobutane) to yield spermidine.</text>
</comment>
<feature type="transmembrane region" description="Helical" evidence="5">
    <location>
        <begin position="60"/>
        <end position="81"/>
    </location>
</feature>
<accession>A0A017T883</accession>
<keyword evidence="5" id="KW-1133">Transmembrane helix</keyword>
<dbReference type="GO" id="GO:0008295">
    <property type="term" value="P:spermidine biosynthetic process"/>
    <property type="evidence" value="ECO:0007669"/>
    <property type="project" value="UniProtKB-UniRule"/>
</dbReference>
<dbReference type="GO" id="GO:0004766">
    <property type="term" value="F:spermidine synthase activity"/>
    <property type="evidence" value="ECO:0007669"/>
    <property type="project" value="UniProtKB-UniRule"/>
</dbReference>
<feature type="binding site" evidence="5">
    <location>
        <position position="315"/>
    </location>
    <ligand>
        <name>spermidine</name>
        <dbReference type="ChEBI" id="CHEBI:57834"/>
    </ligand>
</feature>
<feature type="transmembrane region" description="Helical" evidence="5">
    <location>
        <begin position="219"/>
        <end position="239"/>
    </location>
</feature>
<dbReference type="GO" id="GO:0010487">
    <property type="term" value="F:thermospermine synthase activity"/>
    <property type="evidence" value="ECO:0007669"/>
    <property type="project" value="UniProtKB-ARBA"/>
</dbReference>
<dbReference type="STRING" id="1192034.CAP_3837"/>
<organism evidence="9 10">
    <name type="scientific">Chondromyces apiculatus DSM 436</name>
    <dbReference type="NCBI Taxonomy" id="1192034"/>
    <lineage>
        <taxon>Bacteria</taxon>
        <taxon>Pseudomonadati</taxon>
        <taxon>Myxococcota</taxon>
        <taxon>Polyangia</taxon>
        <taxon>Polyangiales</taxon>
        <taxon>Polyangiaceae</taxon>
        <taxon>Chondromyces</taxon>
    </lineage>
</organism>
<comment type="catalytic activity">
    <reaction evidence="5">
        <text>S-adenosyl 3-(methylsulfanyl)propylamine + putrescine = S-methyl-5'-thioadenosine + spermidine + H(+)</text>
        <dbReference type="Rhea" id="RHEA:12721"/>
        <dbReference type="ChEBI" id="CHEBI:15378"/>
        <dbReference type="ChEBI" id="CHEBI:17509"/>
        <dbReference type="ChEBI" id="CHEBI:57443"/>
        <dbReference type="ChEBI" id="CHEBI:57834"/>
        <dbReference type="ChEBI" id="CHEBI:326268"/>
        <dbReference type="EC" id="2.5.1.16"/>
    </reaction>
</comment>
<dbReference type="PROSITE" id="PS01330">
    <property type="entry name" value="PABS_1"/>
    <property type="match status" value="1"/>
</dbReference>
<keyword evidence="4 5" id="KW-0620">Polyamine biosynthesis</keyword>
<dbReference type="UniPathway" id="UPA00248">
    <property type="reaction ID" value="UER00314"/>
</dbReference>
<comment type="caution">
    <text evidence="5">Lacks conserved residue(s) required for the propagation of feature annotation.</text>
</comment>
<proteinExistence type="inferred from homology"/>
<feature type="binding site" evidence="5">
    <location>
        <position position="335"/>
    </location>
    <ligand>
        <name>S-methyl-5'-thioadenosine</name>
        <dbReference type="ChEBI" id="CHEBI:17509"/>
    </ligand>
</feature>
<protein>
    <recommendedName>
        <fullName evidence="5">Polyamine aminopropyltransferase</fullName>
    </recommendedName>
    <alternativeName>
        <fullName evidence="5">Putrescine aminopropyltransferase</fullName>
        <shortName evidence="5">PAPT</shortName>
    </alternativeName>
    <alternativeName>
        <fullName evidence="5">Spermidine synthase</fullName>
        <shortName evidence="5">SPDS</shortName>
        <shortName evidence="5">SPDSY</shortName>
        <ecNumber evidence="5">2.5.1.16</ecNumber>
    </alternativeName>
</protein>
<dbReference type="PANTHER" id="PTHR43317:SF1">
    <property type="entry name" value="THERMOSPERMINE SYNTHASE ACAULIS5"/>
    <property type="match status" value="1"/>
</dbReference>
<reference evidence="9 10" key="1">
    <citation type="submission" date="2013-05" db="EMBL/GenBank/DDBJ databases">
        <title>Genome assembly of Chondromyces apiculatus DSM 436.</title>
        <authorList>
            <person name="Sharma G."/>
            <person name="Khatri I."/>
            <person name="Kaur C."/>
            <person name="Mayilraj S."/>
            <person name="Subramanian S."/>
        </authorList>
    </citation>
    <scope>NUCLEOTIDE SEQUENCE [LARGE SCALE GENOMIC DNA]</scope>
    <source>
        <strain evidence="9 10">DSM 436</strain>
    </source>
</reference>